<feature type="compositionally biased region" description="Polar residues" evidence="4">
    <location>
        <begin position="13"/>
        <end position="26"/>
    </location>
</feature>
<name>A0A2P5HGG2_DIAHE</name>
<dbReference type="Gene3D" id="3.40.50.300">
    <property type="entry name" value="P-loop containing nucleotide triphosphate hydrolases"/>
    <property type="match status" value="3"/>
</dbReference>
<dbReference type="GO" id="GO:0005524">
    <property type="term" value="F:ATP binding"/>
    <property type="evidence" value="ECO:0007669"/>
    <property type="project" value="UniProtKB-KW"/>
</dbReference>
<feature type="domain" description="AAA+ ATPase" evidence="5">
    <location>
        <begin position="1028"/>
        <end position="1166"/>
    </location>
</feature>
<dbReference type="InterPro" id="IPR027417">
    <property type="entry name" value="P-loop_NTPase"/>
</dbReference>
<dbReference type="SUPFAM" id="SSF52540">
    <property type="entry name" value="P-loop containing nucleoside triphosphate hydrolases"/>
    <property type="match status" value="3"/>
</dbReference>
<keyword evidence="3" id="KW-0067">ATP-binding</keyword>
<protein>
    <submittedName>
        <fullName evidence="6">ATPase</fullName>
    </submittedName>
</protein>
<feature type="domain" description="AAA+ ATPase" evidence="5">
    <location>
        <begin position="474"/>
        <end position="599"/>
    </location>
</feature>
<dbReference type="Proteomes" id="UP000094444">
    <property type="component" value="Unassembled WGS sequence"/>
</dbReference>
<dbReference type="InterPro" id="IPR003593">
    <property type="entry name" value="AAA+_ATPase"/>
</dbReference>
<reference evidence="6" key="1">
    <citation type="submission" date="2017-09" db="EMBL/GenBank/DDBJ databases">
        <title>Polyketide synthases of a Diaporthe helianthi virulent isolate.</title>
        <authorList>
            <person name="Baroncelli R."/>
        </authorList>
    </citation>
    <scope>NUCLEOTIDE SEQUENCE [LARGE SCALE GENOMIC DNA]</scope>
    <source>
        <strain evidence="6">7/96</strain>
    </source>
</reference>
<feature type="compositionally biased region" description="Basic and acidic residues" evidence="4">
    <location>
        <begin position="313"/>
        <end position="323"/>
    </location>
</feature>
<evidence type="ECO:0000256" key="3">
    <source>
        <dbReference type="ARBA" id="ARBA00022840"/>
    </source>
</evidence>
<dbReference type="STRING" id="158607.A0A2P5HGG2"/>
<feature type="compositionally biased region" description="Basic and acidic residues" evidence="4">
    <location>
        <begin position="339"/>
        <end position="348"/>
    </location>
</feature>
<proteinExistence type="inferred from homology"/>
<dbReference type="Pfam" id="PF00004">
    <property type="entry name" value="AAA"/>
    <property type="match status" value="3"/>
</dbReference>
<comment type="similarity">
    <text evidence="1">Belongs to the CbxX/CfxQ family.</text>
</comment>
<dbReference type="PANTHER" id="PTHR43392:SF2">
    <property type="entry name" value="AAA-TYPE ATPASE FAMILY PROTEIN _ ANKYRIN REPEAT FAMILY PROTEIN"/>
    <property type="match status" value="1"/>
</dbReference>
<dbReference type="InterPro" id="IPR000641">
    <property type="entry name" value="CbxX/CfxQ"/>
</dbReference>
<dbReference type="OrthoDB" id="2423195at2759"/>
<dbReference type="SMART" id="SM00382">
    <property type="entry name" value="AAA"/>
    <property type="match status" value="3"/>
</dbReference>
<evidence type="ECO:0000313" key="7">
    <source>
        <dbReference type="Proteomes" id="UP000094444"/>
    </source>
</evidence>
<dbReference type="PANTHER" id="PTHR43392">
    <property type="entry name" value="AAA-TYPE ATPASE FAMILY PROTEIN / ANKYRIN REPEAT FAMILY PROTEIN"/>
    <property type="match status" value="1"/>
</dbReference>
<dbReference type="InParanoid" id="A0A2P5HGG2"/>
<dbReference type="Gene3D" id="1.10.8.60">
    <property type="match status" value="2"/>
</dbReference>
<dbReference type="EMBL" id="MAVT02002399">
    <property type="protein sequence ID" value="POS69330.1"/>
    <property type="molecule type" value="Genomic_DNA"/>
</dbReference>
<feature type="domain" description="AAA+ ATPase" evidence="5">
    <location>
        <begin position="750"/>
        <end position="984"/>
    </location>
</feature>
<feature type="compositionally biased region" description="Basic residues" evidence="4">
    <location>
        <begin position="324"/>
        <end position="333"/>
    </location>
</feature>
<feature type="compositionally biased region" description="Acidic residues" evidence="4">
    <location>
        <begin position="349"/>
        <end position="368"/>
    </location>
</feature>
<accession>A0A2P5HGG2</accession>
<dbReference type="FunFam" id="1.10.8.60:FF:000160">
    <property type="entry name" value="WGS project CABT00000000 data, contig 2.55"/>
    <property type="match status" value="1"/>
</dbReference>
<dbReference type="InterPro" id="IPR003959">
    <property type="entry name" value="ATPase_AAA_core"/>
</dbReference>
<evidence type="ECO:0000256" key="4">
    <source>
        <dbReference type="SAM" id="MobiDB-lite"/>
    </source>
</evidence>
<keyword evidence="7" id="KW-1185">Reference proteome</keyword>
<dbReference type="CDD" id="cd00009">
    <property type="entry name" value="AAA"/>
    <property type="match status" value="3"/>
</dbReference>
<sequence length="1271" mass="140905">MAVAREFVHQSPAAETSKSSFPQSGVNPDPGQGQYALNTSVEVVCENHKNTKAVLRISGNFSVEYSQDAGLVQRDALKACEAAGCAFQTTDMQNGPFPQISAAALQSALFKSTIWKLGSELEQNKALHHPDCCSTSDPSHITSDKTVATSISNDSFVTDASSVASSNIAENLVDKCKDEVSESRNSAEGGSQAITSKPSLPTPSEDAKSEDRTTTPASDPPPAAAPITEGAKPVELVVETAQKAVRSAEELGLDFSRVSESASHPGAKDEASSSGVAKKLSKDFKAQRAAALKKKREEKKKEHEAEVEDLVEEIAHQREVLRSRRDHKKHKQKLQTLQKRLERLCQKELDDDEYLTSDDEDADVDASPDTESPPATTDDKDAEGENGDPAKREPDSSPANEDKTSEAEDANAWPIVSSKAKREWEQRKKSREEENVHLDGIMDFIGLESVKSKMLEIKNLVDTARRQGVDLAKERFNTVLVGNSGTGKTTLAKLYAKFLSSLELADDFFVTTSGSKLVFDGVNELKNVIALTDDRGVILIDDAHILRPDISCTGRKVLDYLVTEMDRLQGNVIFIFTGSGKEMETFMTYNQRLQGLVPFNINFEDYQDAELLQILEKQLHDKFNGKMKVDKGVHGVYMRIMARRIGRCRGPPSFGNAREVENTLLRMLFRQAARLEEIRKAGKEVDDLFLTMEDIVGPPPSAALESSKAWKSLQGMVGLKSVKESLKAMVHRLQINYDRELAEKPVVDCPLNRVFLGNPGTGKTTVAKYYGQIMVDIGLLTDGEVVVKSPADFMGEYLGESENITKRILASTRGKVLIIDEAYALNDSSDEANEHASGNIYKTAIIDTLVANIQGTPNECILLLGYRDRMERMFQASNPGLTRRFPMTSSAFDFDDFTDEEMREILELKLKEQGYTATDDAKNVAMEVLTRARNHRNFGNAGEIDILLSRAKELQQGRLVASTEEYDPFLLESRDFDADFERPNEAETRIRDLFKDFVAANDLVEKLIGYSRMVQNAKSLEMDPRSQIPFNYLFRGPPGTGKTTTARRIGQVFYDMGLLATNQVYDCSTTDLIGEWRGQTGPKTQKVFQRALGKVLFIDEAYRLNDDDPFGKEALIEMLNLLTKEEYKNKLVVILAGYTDDINKLLQVNAGLGSRFPEVIQFESLKPRDCVELFVQRLEEQKLDVTAVKAAPVKAKLQSSFERLSALPDWGNARDVDTLARAVFGRILKGSSAEKPEMVAQVSEVSAEVEKMVAEKEKRNGGSCPVTHLYL</sequence>
<feature type="region of interest" description="Disordered" evidence="4">
    <location>
        <begin position="179"/>
        <end position="235"/>
    </location>
</feature>
<dbReference type="GO" id="GO:0016887">
    <property type="term" value="F:ATP hydrolysis activity"/>
    <property type="evidence" value="ECO:0007669"/>
    <property type="project" value="InterPro"/>
</dbReference>
<evidence type="ECO:0000256" key="1">
    <source>
        <dbReference type="ARBA" id="ARBA00010378"/>
    </source>
</evidence>
<comment type="caution">
    <text evidence="6">The sequence shown here is derived from an EMBL/GenBank/DDBJ whole genome shotgun (WGS) entry which is preliminary data.</text>
</comment>
<feature type="region of interest" description="Disordered" evidence="4">
    <location>
        <begin position="1"/>
        <end position="32"/>
    </location>
</feature>
<evidence type="ECO:0000313" key="6">
    <source>
        <dbReference type="EMBL" id="POS69330.1"/>
    </source>
</evidence>
<dbReference type="Pfam" id="PF17866">
    <property type="entry name" value="AAA_lid_6"/>
    <property type="match status" value="2"/>
</dbReference>
<feature type="compositionally biased region" description="Polar residues" evidence="4">
    <location>
        <begin position="183"/>
        <end position="199"/>
    </location>
</feature>
<feature type="compositionally biased region" description="Basic and acidic residues" evidence="4">
    <location>
        <begin position="388"/>
        <end position="406"/>
    </location>
</feature>
<keyword evidence="2" id="KW-0547">Nucleotide-binding</keyword>
<dbReference type="InterPro" id="IPR041627">
    <property type="entry name" value="AAA_lid_6"/>
</dbReference>
<gene>
    <name evidence="6" type="ORF">DHEL01_v212277</name>
</gene>
<organism evidence="6 7">
    <name type="scientific">Diaporthe helianthi</name>
    <dbReference type="NCBI Taxonomy" id="158607"/>
    <lineage>
        <taxon>Eukaryota</taxon>
        <taxon>Fungi</taxon>
        <taxon>Dikarya</taxon>
        <taxon>Ascomycota</taxon>
        <taxon>Pezizomycotina</taxon>
        <taxon>Sordariomycetes</taxon>
        <taxon>Sordariomycetidae</taxon>
        <taxon>Diaporthales</taxon>
        <taxon>Diaporthaceae</taxon>
        <taxon>Diaporthe</taxon>
    </lineage>
</organism>
<dbReference type="FunFam" id="3.40.50.300:FF:000216">
    <property type="entry name" value="Type VII secretion ATPase EccA"/>
    <property type="match status" value="2"/>
</dbReference>
<dbReference type="InterPro" id="IPR050773">
    <property type="entry name" value="CbxX/CfxQ_RuBisCO_ESX"/>
</dbReference>
<feature type="region of interest" description="Disordered" evidence="4">
    <location>
        <begin position="252"/>
        <end position="430"/>
    </location>
</feature>
<evidence type="ECO:0000256" key="2">
    <source>
        <dbReference type="ARBA" id="ARBA00022741"/>
    </source>
</evidence>
<dbReference type="PRINTS" id="PR00819">
    <property type="entry name" value="CBXCFQXSUPER"/>
</dbReference>
<dbReference type="AlphaFoldDB" id="A0A2P5HGG2"/>
<feature type="compositionally biased region" description="Basic and acidic residues" evidence="4">
    <location>
        <begin position="420"/>
        <end position="430"/>
    </location>
</feature>
<evidence type="ECO:0000259" key="5">
    <source>
        <dbReference type="SMART" id="SM00382"/>
    </source>
</evidence>